<dbReference type="EMBL" id="AP024563">
    <property type="protein sequence ID" value="BCU07495.1"/>
    <property type="molecule type" value="Genomic_DNA"/>
</dbReference>
<reference evidence="7 8" key="1">
    <citation type="submission" date="2021-04" db="EMBL/GenBank/DDBJ databases">
        <title>Complete genome sequencing of Allochromatium tepidum strain NZ.</title>
        <authorList>
            <person name="Tsukatani Y."/>
            <person name="Mori H."/>
        </authorList>
    </citation>
    <scope>NUCLEOTIDE SEQUENCE [LARGE SCALE GENOMIC DNA]</scope>
    <source>
        <strain evidence="7 8">NZ</strain>
    </source>
</reference>
<sequence length="186" mass="20767">MSTVLPDHIDPWRAAKNGLSFAGELTLTRFPRLLEVGSFDEGETPAPVTYRLDFGRDAQRGPVLEGWARVRLRLLCQRCLSDFWLDLDAPLALRLVRVEPNTRASENDNGYETLVVTDDSLDPFELIEDELLLAIPPFPRHPVGECRAPEPASGDGSPVSEPDRPSAEEPERAPNPFAVLERLKQQ</sequence>
<evidence type="ECO:0000256" key="1">
    <source>
        <dbReference type="ARBA" id="ARBA00002868"/>
    </source>
</evidence>
<proteinExistence type="inferred from homology"/>
<evidence type="ECO:0000256" key="3">
    <source>
        <dbReference type="ARBA" id="ARBA00015716"/>
    </source>
</evidence>
<comment type="similarity">
    <text evidence="2">Belongs to the DUF177 domain family.</text>
</comment>
<evidence type="ECO:0000313" key="7">
    <source>
        <dbReference type="EMBL" id="BCU07495.1"/>
    </source>
</evidence>
<comment type="function">
    <text evidence="1">Plays a role in synthesis, processing and/or stability of 23S rRNA.</text>
</comment>
<accession>A0ABM7QP73</accession>
<keyword evidence="4" id="KW-0690">Ribosome biogenesis</keyword>
<evidence type="ECO:0000256" key="6">
    <source>
        <dbReference type="SAM" id="MobiDB-lite"/>
    </source>
</evidence>
<name>A0ABM7QP73_9GAMM</name>
<organism evidence="7 8">
    <name type="scientific">Allochromatium tepidum</name>
    <dbReference type="NCBI Taxonomy" id="553982"/>
    <lineage>
        <taxon>Bacteria</taxon>
        <taxon>Pseudomonadati</taxon>
        <taxon>Pseudomonadota</taxon>
        <taxon>Gammaproteobacteria</taxon>
        <taxon>Chromatiales</taxon>
        <taxon>Chromatiaceae</taxon>
        <taxon>Allochromatium</taxon>
    </lineage>
</organism>
<dbReference type="InterPro" id="IPR003772">
    <property type="entry name" value="YceD"/>
</dbReference>
<dbReference type="Pfam" id="PF02620">
    <property type="entry name" value="YceD"/>
    <property type="match status" value="1"/>
</dbReference>
<evidence type="ECO:0000313" key="8">
    <source>
        <dbReference type="Proteomes" id="UP000680679"/>
    </source>
</evidence>
<dbReference type="Proteomes" id="UP000680679">
    <property type="component" value="Chromosome"/>
</dbReference>
<feature type="compositionally biased region" description="Basic and acidic residues" evidence="6">
    <location>
        <begin position="161"/>
        <end position="172"/>
    </location>
</feature>
<evidence type="ECO:0000256" key="4">
    <source>
        <dbReference type="ARBA" id="ARBA00022517"/>
    </source>
</evidence>
<dbReference type="InterPro" id="IPR039255">
    <property type="entry name" value="YceD_bac"/>
</dbReference>
<gene>
    <name evidence="7" type="ORF">Atep_21720</name>
</gene>
<keyword evidence="8" id="KW-1185">Reference proteome</keyword>
<evidence type="ECO:0000256" key="2">
    <source>
        <dbReference type="ARBA" id="ARBA00010740"/>
    </source>
</evidence>
<dbReference type="PANTHER" id="PTHR38099">
    <property type="entry name" value="LARGE RIBOSOMAL RNA SUBUNIT ACCUMULATION PROTEIN YCED"/>
    <property type="match status" value="1"/>
</dbReference>
<dbReference type="PANTHER" id="PTHR38099:SF1">
    <property type="entry name" value="LARGE RIBOSOMAL RNA SUBUNIT ACCUMULATION PROTEIN YCED"/>
    <property type="match status" value="1"/>
</dbReference>
<feature type="region of interest" description="Disordered" evidence="6">
    <location>
        <begin position="143"/>
        <end position="178"/>
    </location>
</feature>
<dbReference type="RefSeq" id="WP_213378593.1">
    <property type="nucleotide sequence ID" value="NZ_AP024563.1"/>
</dbReference>
<protein>
    <recommendedName>
        <fullName evidence="3">Large ribosomal RNA subunit accumulation protein YceD</fullName>
    </recommendedName>
    <alternativeName>
        <fullName evidence="5">23S rRNA accumulation protein YceD</fullName>
    </alternativeName>
</protein>
<evidence type="ECO:0000256" key="5">
    <source>
        <dbReference type="ARBA" id="ARBA00031841"/>
    </source>
</evidence>